<evidence type="ECO:0000313" key="1">
    <source>
        <dbReference type="EMBL" id="SVD58090.1"/>
    </source>
</evidence>
<protein>
    <submittedName>
        <fullName evidence="1">Uncharacterized protein</fullName>
    </submittedName>
</protein>
<dbReference type="AlphaFoldDB" id="A0A382WHI3"/>
<sequence length="51" mass="5942">MMPNRSNRRRPNQWIFTCLKNEEAIGNRGANNPIDARSRALVPYLWSAELI</sequence>
<reference evidence="1" key="1">
    <citation type="submission" date="2018-05" db="EMBL/GenBank/DDBJ databases">
        <authorList>
            <person name="Lanie J.A."/>
            <person name="Ng W.-L."/>
            <person name="Kazmierczak K.M."/>
            <person name="Andrzejewski T.M."/>
            <person name="Davidsen T.M."/>
            <person name="Wayne K.J."/>
            <person name="Tettelin H."/>
            <person name="Glass J.I."/>
            <person name="Rusch D."/>
            <person name="Podicherti R."/>
            <person name="Tsui H.-C.T."/>
            <person name="Winkler M.E."/>
        </authorList>
    </citation>
    <scope>NUCLEOTIDE SEQUENCE</scope>
</reference>
<accession>A0A382WHI3</accession>
<name>A0A382WHI3_9ZZZZ</name>
<dbReference type="EMBL" id="UINC01159800">
    <property type="protein sequence ID" value="SVD58090.1"/>
    <property type="molecule type" value="Genomic_DNA"/>
</dbReference>
<gene>
    <name evidence="1" type="ORF">METZ01_LOCUS410944</name>
</gene>
<organism evidence="1">
    <name type="scientific">marine metagenome</name>
    <dbReference type="NCBI Taxonomy" id="408172"/>
    <lineage>
        <taxon>unclassified sequences</taxon>
        <taxon>metagenomes</taxon>
        <taxon>ecological metagenomes</taxon>
    </lineage>
</organism>
<proteinExistence type="predicted"/>